<gene>
    <name evidence="4" type="ORF">CEW88_13875</name>
</gene>
<evidence type="ECO:0000259" key="3">
    <source>
        <dbReference type="Pfam" id="PF13354"/>
    </source>
</evidence>
<dbReference type="SUPFAM" id="SSF56601">
    <property type="entry name" value="beta-lactamase/transpeptidase-like"/>
    <property type="match status" value="1"/>
</dbReference>
<dbReference type="GO" id="GO:0030655">
    <property type="term" value="P:beta-lactam antibiotic catabolic process"/>
    <property type="evidence" value="ECO:0007669"/>
    <property type="project" value="InterPro"/>
</dbReference>
<feature type="chain" id="PRO_5016162285" description="Beta-lactamase class A catalytic domain-containing protein" evidence="2">
    <location>
        <begin position="19"/>
        <end position="385"/>
    </location>
</feature>
<dbReference type="Pfam" id="PF13354">
    <property type="entry name" value="Beta-lactamase2"/>
    <property type="match status" value="1"/>
</dbReference>
<protein>
    <recommendedName>
        <fullName evidence="3">Beta-lactamase class A catalytic domain-containing protein</fullName>
    </recommendedName>
</protein>
<dbReference type="InterPro" id="IPR012338">
    <property type="entry name" value="Beta-lactam/transpept-like"/>
</dbReference>
<accession>A0A2U8HIZ5</accession>
<dbReference type="GO" id="GO:0008800">
    <property type="term" value="F:beta-lactamase activity"/>
    <property type="evidence" value="ECO:0007669"/>
    <property type="project" value="UniProtKB-EC"/>
</dbReference>
<dbReference type="AlphaFoldDB" id="A0A2U8HIZ5"/>
<keyword evidence="2" id="KW-0732">Signal</keyword>
<evidence type="ECO:0000313" key="4">
    <source>
        <dbReference type="EMBL" id="AWI85804.1"/>
    </source>
</evidence>
<sequence length="385" mass="39898">MGAVLAAAATFLCLPGVAAGQEAERAVLKALLSGGAGDVEVTEDFARAVPKAQLDGLLETLRAQVGPVEQIELVDGSGTLRSATYQVPVKITLDPEGRIAGLRLGAPEPLVADLRAAVAGLEGLGAEVSWLVTREGEVLAAGGASHPLAVGSAFKLGILSVLARDVRAGKTDWDRVLRLGDGHRSLPSGRLQDFPEEAPVTLHTAALLMIAESDNTATDLLLDLLGRDTVAEELAIAPEAMLSTREFFALKSDPAAARAWLDAEPEDRSGIAAEAASTPPDPAGAAAHSVPGIEWYLPLEQLCALLLPMADLPMLQLNPGPAYGLGPAAYKGGSEPGVLNFTVVLRDAEERPLCAALTVNDPGVIDEQAATGAFRALLRRALAHP</sequence>
<dbReference type="Gene3D" id="3.40.710.10">
    <property type="entry name" value="DD-peptidase/beta-lactamase superfamily"/>
    <property type="match status" value="1"/>
</dbReference>
<dbReference type="Proteomes" id="UP000244915">
    <property type="component" value="Chromosome 2"/>
</dbReference>
<dbReference type="GO" id="GO:0046677">
    <property type="term" value="P:response to antibiotic"/>
    <property type="evidence" value="ECO:0007669"/>
    <property type="project" value="InterPro"/>
</dbReference>
<evidence type="ECO:0000256" key="1">
    <source>
        <dbReference type="ARBA" id="ARBA00001526"/>
    </source>
</evidence>
<dbReference type="InterPro" id="IPR045155">
    <property type="entry name" value="Beta-lactam_cat"/>
</dbReference>
<feature type="signal peptide" evidence="2">
    <location>
        <begin position="1"/>
        <end position="18"/>
    </location>
</feature>
<evidence type="ECO:0000256" key="2">
    <source>
        <dbReference type="SAM" id="SignalP"/>
    </source>
</evidence>
<organism evidence="4 5">
    <name type="scientific">Alloyangia pacifica</name>
    <dbReference type="NCBI Taxonomy" id="311180"/>
    <lineage>
        <taxon>Bacteria</taxon>
        <taxon>Pseudomonadati</taxon>
        <taxon>Pseudomonadota</taxon>
        <taxon>Alphaproteobacteria</taxon>
        <taxon>Rhodobacterales</taxon>
        <taxon>Roseobacteraceae</taxon>
        <taxon>Alloyangia</taxon>
    </lineage>
</organism>
<evidence type="ECO:0000313" key="5">
    <source>
        <dbReference type="Proteomes" id="UP000244915"/>
    </source>
</evidence>
<reference evidence="4 5" key="1">
    <citation type="submission" date="2017-06" db="EMBL/GenBank/DDBJ databases">
        <title>Yangia sp. YSBP01 complete genome sequence.</title>
        <authorList>
            <person name="Woo J.-H."/>
            <person name="Kim H.-S."/>
        </authorList>
    </citation>
    <scope>NUCLEOTIDE SEQUENCE [LARGE SCALE GENOMIC DNA]</scope>
    <source>
        <strain evidence="4 5">YSBP01</strain>
    </source>
</reference>
<comment type="catalytic activity">
    <reaction evidence="1">
        <text>a beta-lactam + H2O = a substituted beta-amino acid</text>
        <dbReference type="Rhea" id="RHEA:20401"/>
        <dbReference type="ChEBI" id="CHEBI:15377"/>
        <dbReference type="ChEBI" id="CHEBI:35627"/>
        <dbReference type="ChEBI" id="CHEBI:140347"/>
        <dbReference type="EC" id="3.5.2.6"/>
    </reaction>
</comment>
<dbReference type="OrthoDB" id="108135at2"/>
<feature type="domain" description="Beta-lactamase class A catalytic" evidence="3">
    <location>
        <begin position="144"/>
        <end position="232"/>
    </location>
</feature>
<dbReference type="KEGG" id="ypac:CEW88_13875"/>
<dbReference type="PANTHER" id="PTHR35333:SF5">
    <property type="entry name" value="CONSERVED LIPOPROTEIN LPQF-RELATED"/>
    <property type="match status" value="1"/>
</dbReference>
<dbReference type="PANTHER" id="PTHR35333">
    <property type="entry name" value="BETA-LACTAMASE"/>
    <property type="match status" value="1"/>
</dbReference>
<name>A0A2U8HIZ5_9RHOB</name>
<dbReference type="EMBL" id="CP022190">
    <property type="protein sequence ID" value="AWI85804.1"/>
    <property type="molecule type" value="Genomic_DNA"/>
</dbReference>
<dbReference type="InterPro" id="IPR000871">
    <property type="entry name" value="Beta-lactam_class-A"/>
</dbReference>
<proteinExistence type="predicted"/>